<feature type="domain" description="SH3b" evidence="4">
    <location>
        <begin position="253"/>
        <end position="317"/>
    </location>
</feature>
<dbReference type="AlphaFoldDB" id="A0A838CNS2"/>
<dbReference type="GO" id="GO:0008745">
    <property type="term" value="F:N-acetylmuramoyl-L-alanine amidase activity"/>
    <property type="evidence" value="ECO:0007669"/>
    <property type="project" value="InterPro"/>
</dbReference>
<dbReference type="SMART" id="SM00287">
    <property type="entry name" value="SH3b"/>
    <property type="match status" value="4"/>
</dbReference>
<sequence>MAKIVSSCIIALLCLLFIHGPDANVLADEAEVQVDHLNVRTGPGTHFDRVGQVNKTDKFEILQEKNNWLKVHWNGRDVWVAKWLTKVTQSEEASHETRYFSKVDYLRIRSAPGLHGKVNGYLMENESILVSQQEGSWLKIDKNNGWVHKDYVTKKKSQEVEEVEKEKPEVPSEIVGKIKVRTSILNVRTEGSTKGSIVTQVRAGQLFDYIDYQDRWYHIRLSDGRTGWVAGWLVDKVDSDPMPESKPVQKPTENTKRYVTLQYNSTNLRSGPSTNYNVVASGHKGNTFEVVGQQGQWYQIKVNGKTAFVAGWIVDEKGQTPSSPTLKGDLKGKTIMLDAGHGGKDSGAVGRGGSYEKTLTLNTAFQLKKQLESKGAKVLMARDVDDYVSLSIRSYYSNASNADAFISIHYNSAPLHVIAKGISSYYYHERDKSLAGSIQKEIVKTTGLRDRGVRFGNFHVIRENKKPAVLLELGFISDAREEQVIGSSAYQSKVSKGITQGLIHYFSK</sequence>
<evidence type="ECO:0000313" key="6">
    <source>
        <dbReference type="Proteomes" id="UP000571017"/>
    </source>
</evidence>
<gene>
    <name evidence="5" type="ORF">H0266_01100</name>
</gene>
<comment type="caution">
    <text evidence="5">The sequence shown here is derived from an EMBL/GenBank/DDBJ whole genome shotgun (WGS) entry which is preliminary data.</text>
</comment>
<dbReference type="SMART" id="SM00646">
    <property type="entry name" value="Ami_3"/>
    <property type="match status" value="1"/>
</dbReference>
<dbReference type="PROSITE" id="PS51781">
    <property type="entry name" value="SH3B"/>
    <property type="match status" value="3"/>
</dbReference>
<dbReference type="GO" id="GO:0009253">
    <property type="term" value="P:peptidoglycan catabolic process"/>
    <property type="evidence" value="ECO:0007669"/>
    <property type="project" value="InterPro"/>
</dbReference>
<keyword evidence="1" id="KW-0378">Hydrolase</keyword>
<evidence type="ECO:0000313" key="5">
    <source>
        <dbReference type="EMBL" id="MBA2173489.1"/>
    </source>
</evidence>
<dbReference type="Proteomes" id="UP000571017">
    <property type="component" value="Unassembled WGS sequence"/>
</dbReference>
<dbReference type="RefSeq" id="WP_181470549.1">
    <property type="nucleotide sequence ID" value="NZ_JACEFG010000001.1"/>
</dbReference>
<dbReference type="InterPro" id="IPR017293">
    <property type="entry name" value="N-acetylmuramoyl-L-ala_amidase"/>
</dbReference>
<dbReference type="SUPFAM" id="SSF53187">
    <property type="entry name" value="Zn-dependent exopeptidases"/>
    <property type="match status" value="1"/>
</dbReference>
<dbReference type="PIRSF" id="PIRSF037846">
    <property type="entry name" value="Autolysin_YrvJ_prd"/>
    <property type="match status" value="1"/>
</dbReference>
<feature type="domain" description="SH3b" evidence="4">
    <location>
        <begin position="173"/>
        <end position="237"/>
    </location>
</feature>
<dbReference type="Pfam" id="PF01520">
    <property type="entry name" value="Amidase_3"/>
    <property type="match status" value="1"/>
</dbReference>
<keyword evidence="2" id="KW-0961">Cell wall biogenesis/degradation</keyword>
<feature type="signal peptide" evidence="3">
    <location>
        <begin position="1"/>
        <end position="23"/>
    </location>
</feature>
<dbReference type="CDD" id="cd02696">
    <property type="entry name" value="MurNAc-LAA"/>
    <property type="match status" value="1"/>
</dbReference>
<evidence type="ECO:0000256" key="2">
    <source>
        <dbReference type="ARBA" id="ARBA00023316"/>
    </source>
</evidence>
<dbReference type="InterPro" id="IPR050695">
    <property type="entry name" value="N-acetylmuramoyl_amidase_3"/>
</dbReference>
<feature type="domain" description="SH3b" evidence="4">
    <location>
        <begin position="27"/>
        <end position="88"/>
    </location>
</feature>
<reference evidence="5 6" key="1">
    <citation type="journal article" date="2004" name="Extremophiles">
        <title>Halobacillus locisalis sp. nov., a halophilic bacterium isolated from a marine solar saltern of the Yellow Sea in Korea.</title>
        <authorList>
            <person name="Yoon J.H."/>
            <person name="Kang K.H."/>
            <person name="Oh T.K."/>
            <person name="Park Y.H."/>
        </authorList>
    </citation>
    <scope>NUCLEOTIDE SEQUENCE [LARGE SCALE GENOMIC DNA]</scope>
    <source>
        <strain evidence="5 6">KCTC 3788</strain>
    </source>
</reference>
<keyword evidence="3" id="KW-0732">Signal</keyword>
<dbReference type="Gene3D" id="2.30.30.40">
    <property type="entry name" value="SH3 Domains"/>
    <property type="match status" value="4"/>
</dbReference>
<name>A0A838CNS2_9BACI</name>
<organism evidence="5 6">
    <name type="scientific">Halobacillus locisalis</name>
    <dbReference type="NCBI Taxonomy" id="220753"/>
    <lineage>
        <taxon>Bacteria</taxon>
        <taxon>Bacillati</taxon>
        <taxon>Bacillota</taxon>
        <taxon>Bacilli</taxon>
        <taxon>Bacillales</taxon>
        <taxon>Bacillaceae</taxon>
        <taxon>Halobacillus</taxon>
    </lineage>
</organism>
<evidence type="ECO:0000259" key="4">
    <source>
        <dbReference type="PROSITE" id="PS51781"/>
    </source>
</evidence>
<dbReference type="GO" id="GO:0071555">
    <property type="term" value="P:cell wall organization"/>
    <property type="evidence" value="ECO:0007669"/>
    <property type="project" value="UniProtKB-KW"/>
</dbReference>
<accession>A0A838CNS2</accession>
<dbReference type="InterPro" id="IPR002508">
    <property type="entry name" value="MurNAc-LAA_cat"/>
</dbReference>
<evidence type="ECO:0000256" key="1">
    <source>
        <dbReference type="ARBA" id="ARBA00022801"/>
    </source>
</evidence>
<dbReference type="InterPro" id="IPR003646">
    <property type="entry name" value="SH3-like_bac-type"/>
</dbReference>
<protein>
    <submittedName>
        <fullName evidence="5">N-acetylmuramoyl-L-alanine amidase</fullName>
    </submittedName>
</protein>
<keyword evidence="6" id="KW-1185">Reference proteome</keyword>
<dbReference type="PANTHER" id="PTHR30404">
    <property type="entry name" value="N-ACETYLMURAMOYL-L-ALANINE AMIDASE"/>
    <property type="match status" value="1"/>
</dbReference>
<feature type="chain" id="PRO_5038515574" evidence="3">
    <location>
        <begin position="24"/>
        <end position="508"/>
    </location>
</feature>
<dbReference type="Pfam" id="PF08239">
    <property type="entry name" value="SH3_3"/>
    <property type="match status" value="3"/>
</dbReference>
<dbReference type="PANTHER" id="PTHR30404:SF0">
    <property type="entry name" value="N-ACETYLMURAMOYL-L-ALANINE AMIDASE AMIC"/>
    <property type="match status" value="1"/>
</dbReference>
<proteinExistence type="predicted"/>
<dbReference type="EMBL" id="JACEFG010000001">
    <property type="protein sequence ID" value="MBA2173489.1"/>
    <property type="molecule type" value="Genomic_DNA"/>
</dbReference>
<evidence type="ECO:0000256" key="3">
    <source>
        <dbReference type="SAM" id="SignalP"/>
    </source>
</evidence>
<dbReference type="GO" id="GO:0030288">
    <property type="term" value="C:outer membrane-bounded periplasmic space"/>
    <property type="evidence" value="ECO:0007669"/>
    <property type="project" value="TreeGrafter"/>
</dbReference>
<dbReference type="Gene3D" id="3.40.630.40">
    <property type="entry name" value="Zn-dependent exopeptidases"/>
    <property type="match status" value="1"/>
</dbReference>